<dbReference type="RefSeq" id="WP_339395293.1">
    <property type="nucleotide sequence ID" value="NZ_JBBFGL010000005.1"/>
</dbReference>
<dbReference type="Proteomes" id="UP001373196">
    <property type="component" value="Unassembled WGS sequence"/>
</dbReference>
<comment type="caution">
    <text evidence="2">The sequence shown here is derived from an EMBL/GenBank/DDBJ whole genome shotgun (WGS) entry which is preliminary data.</text>
</comment>
<organism evidence="2 3">
    <name type="scientific">Faecalibacterium wellingii</name>
    <dbReference type="NCBI Taxonomy" id="2929491"/>
    <lineage>
        <taxon>Bacteria</taxon>
        <taxon>Bacillati</taxon>
        <taxon>Bacillota</taxon>
        <taxon>Clostridia</taxon>
        <taxon>Eubacteriales</taxon>
        <taxon>Oscillospiraceae</taxon>
        <taxon>Faecalibacterium</taxon>
    </lineage>
</organism>
<evidence type="ECO:0000313" key="2">
    <source>
        <dbReference type="EMBL" id="MEJ5195823.1"/>
    </source>
</evidence>
<reference evidence="2" key="1">
    <citation type="submission" date="2024-03" db="EMBL/GenBank/DDBJ databases">
        <authorList>
            <person name="Plomp N."/>
            <person name="Harmsen H.J."/>
        </authorList>
    </citation>
    <scope>NUCLEOTIDE SEQUENCE</scope>
    <source>
        <strain evidence="2">HTF-128</strain>
    </source>
</reference>
<accession>A0AB35YB48</accession>
<keyword evidence="1" id="KW-1133">Transmembrane helix</keyword>
<sequence length="78" mass="8841">MTEGIIVGVLSLIGTLTGTYFANRKSSALIAYRLELLEKKVDKHNSVVERTFKLEEQAAVIEEKIKVANHRIEDLENR</sequence>
<feature type="transmembrane region" description="Helical" evidence="1">
    <location>
        <begin position="6"/>
        <end position="23"/>
    </location>
</feature>
<name>A0AB35YB48_9FIRM</name>
<keyword evidence="1" id="KW-0812">Transmembrane</keyword>
<evidence type="ECO:0000313" key="3">
    <source>
        <dbReference type="Proteomes" id="UP001373196"/>
    </source>
</evidence>
<dbReference type="EMBL" id="JBBFGL010000005">
    <property type="protein sequence ID" value="MEJ5195823.1"/>
    <property type="molecule type" value="Genomic_DNA"/>
</dbReference>
<dbReference type="AlphaFoldDB" id="A0AB35YB48"/>
<keyword evidence="1" id="KW-0472">Membrane</keyword>
<proteinExistence type="predicted"/>
<gene>
    <name evidence="2" type="ORF">WF834_06455</name>
</gene>
<protein>
    <submittedName>
        <fullName evidence="2">Uncharacterized protein</fullName>
    </submittedName>
</protein>
<evidence type="ECO:0000256" key="1">
    <source>
        <dbReference type="SAM" id="Phobius"/>
    </source>
</evidence>